<dbReference type="SUPFAM" id="SSF51182">
    <property type="entry name" value="RmlC-like cupins"/>
    <property type="match status" value="1"/>
</dbReference>
<sequence length="179" mass="20437">MQFKKVAIQGLIEIYPAIFEDDRGLFFESFHSEKFQEAGIKENFIQSNQSFSKKGVLRGLHFQRVPFAQGKLVRVISGQVLDIAVDLRKESPTFGQYHKCLLSAKENNMLYIPDGFAHGFAALEDSIFFYMCTNVYNKDSEDGIIWNDSDLNIDWGIDNPIISDKDLILSPFAELKKTL</sequence>
<dbReference type="EC" id="5.1.3.13" evidence="3 5"/>
<evidence type="ECO:0000313" key="6">
    <source>
        <dbReference type="EMBL" id="MDN5203877.1"/>
    </source>
</evidence>
<dbReference type="CDD" id="cd00438">
    <property type="entry name" value="cupin_RmlC"/>
    <property type="match status" value="1"/>
</dbReference>
<comment type="function">
    <text evidence="2 5">Catalyzes the epimerization of the C3' and C5'positions of dTDP-6-deoxy-D-xylo-4-hexulose, forming dTDP-6-deoxy-L-lyxo-4-hexulose.</text>
</comment>
<dbReference type="GO" id="GO:0008830">
    <property type="term" value="F:dTDP-4-dehydrorhamnose 3,5-epimerase activity"/>
    <property type="evidence" value="ECO:0007669"/>
    <property type="project" value="UniProtKB-EC"/>
</dbReference>
<evidence type="ECO:0000256" key="4">
    <source>
        <dbReference type="ARBA" id="ARBA00019595"/>
    </source>
</evidence>
<dbReference type="InterPro" id="IPR014710">
    <property type="entry name" value="RmlC-like_jellyroll"/>
</dbReference>
<dbReference type="PANTHER" id="PTHR21047:SF2">
    <property type="entry name" value="THYMIDINE DIPHOSPHO-4-KETO-RHAMNOSE 3,5-EPIMERASE"/>
    <property type="match status" value="1"/>
</dbReference>
<evidence type="ECO:0000256" key="5">
    <source>
        <dbReference type="RuleBase" id="RU364069"/>
    </source>
</evidence>
<evidence type="ECO:0000313" key="7">
    <source>
        <dbReference type="Proteomes" id="UP001172082"/>
    </source>
</evidence>
<dbReference type="InterPro" id="IPR000888">
    <property type="entry name" value="RmlC-like"/>
</dbReference>
<dbReference type="RefSeq" id="WP_346753901.1">
    <property type="nucleotide sequence ID" value="NZ_JAUJEA010000009.1"/>
</dbReference>
<comment type="similarity">
    <text evidence="5">Belongs to the dTDP-4-dehydrorhamnose 3,5-epimerase family.</text>
</comment>
<evidence type="ECO:0000256" key="2">
    <source>
        <dbReference type="ARBA" id="ARBA00001997"/>
    </source>
</evidence>
<proteinExistence type="inferred from homology"/>
<gene>
    <name evidence="6" type="primary">rfbC</name>
    <name evidence="6" type="ORF">QQ008_20970</name>
</gene>
<protein>
    <recommendedName>
        <fullName evidence="4 5">dTDP-4-dehydrorhamnose 3,5-epimerase</fullName>
        <ecNumber evidence="3 5">5.1.3.13</ecNumber>
    </recommendedName>
    <alternativeName>
        <fullName evidence="5">Thymidine diphospho-4-keto-rhamnose 3,5-epimerase</fullName>
    </alternativeName>
</protein>
<comment type="pathway">
    <text evidence="5">Carbohydrate biosynthesis; dTDP-L-rhamnose biosynthesis.</text>
</comment>
<dbReference type="Gene3D" id="2.60.120.10">
    <property type="entry name" value="Jelly Rolls"/>
    <property type="match status" value="1"/>
</dbReference>
<organism evidence="6 7">
    <name type="scientific">Splendidivirga corallicola</name>
    <dbReference type="NCBI Taxonomy" id="3051826"/>
    <lineage>
        <taxon>Bacteria</taxon>
        <taxon>Pseudomonadati</taxon>
        <taxon>Bacteroidota</taxon>
        <taxon>Cytophagia</taxon>
        <taxon>Cytophagales</taxon>
        <taxon>Splendidivirgaceae</taxon>
        <taxon>Splendidivirga</taxon>
    </lineage>
</organism>
<dbReference type="Pfam" id="PF00908">
    <property type="entry name" value="dTDP_sugar_isom"/>
    <property type="match status" value="1"/>
</dbReference>
<dbReference type="NCBIfam" id="TIGR01221">
    <property type="entry name" value="rmlC"/>
    <property type="match status" value="1"/>
</dbReference>
<dbReference type="EMBL" id="JAUJEA010000009">
    <property type="protein sequence ID" value="MDN5203877.1"/>
    <property type="molecule type" value="Genomic_DNA"/>
</dbReference>
<comment type="catalytic activity">
    <reaction evidence="1 5">
        <text>dTDP-4-dehydro-6-deoxy-alpha-D-glucose = dTDP-4-dehydro-beta-L-rhamnose</text>
        <dbReference type="Rhea" id="RHEA:16969"/>
        <dbReference type="ChEBI" id="CHEBI:57649"/>
        <dbReference type="ChEBI" id="CHEBI:62830"/>
        <dbReference type="EC" id="5.1.3.13"/>
    </reaction>
</comment>
<comment type="caution">
    <text evidence="6">The sequence shown here is derived from an EMBL/GenBank/DDBJ whole genome shotgun (WGS) entry which is preliminary data.</text>
</comment>
<dbReference type="InterPro" id="IPR011051">
    <property type="entry name" value="RmlC_Cupin_sf"/>
</dbReference>
<evidence type="ECO:0000256" key="3">
    <source>
        <dbReference type="ARBA" id="ARBA00012098"/>
    </source>
</evidence>
<accession>A0ABT8KSY8</accession>
<dbReference type="Proteomes" id="UP001172082">
    <property type="component" value="Unassembled WGS sequence"/>
</dbReference>
<dbReference type="PANTHER" id="PTHR21047">
    <property type="entry name" value="DTDP-6-DEOXY-D-GLUCOSE-3,5 EPIMERASE"/>
    <property type="match status" value="1"/>
</dbReference>
<name>A0ABT8KSY8_9BACT</name>
<comment type="subunit">
    <text evidence="5">Homodimer.</text>
</comment>
<reference evidence="6" key="1">
    <citation type="submission" date="2023-06" db="EMBL/GenBank/DDBJ databases">
        <title>Genomic of Parafulvivirga corallium.</title>
        <authorList>
            <person name="Wang G."/>
        </authorList>
    </citation>
    <scope>NUCLEOTIDE SEQUENCE</scope>
    <source>
        <strain evidence="6">BMA10</strain>
    </source>
</reference>
<keyword evidence="7" id="KW-1185">Reference proteome</keyword>
<evidence type="ECO:0000256" key="1">
    <source>
        <dbReference type="ARBA" id="ARBA00001298"/>
    </source>
</evidence>
<keyword evidence="5 6" id="KW-0413">Isomerase</keyword>